<dbReference type="RefSeq" id="WP_185521873.1">
    <property type="nucleotide sequence ID" value="NZ_JAARXI010000002.1"/>
</dbReference>
<dbReference type="CDD" id="cd11527">
    <property type="entry name" value="NTP-PPase_dUTPase"/>
    <property type="match status" value="1"/>
</dbReference>
<dbReference type="InterPro" id="IPR014871">
    <property type="entry name" value="dUTPase/dCTP_pyrophosphatase"/>
</dbReference>
<evidence type="ECO:0000313" key="2">
    <source>
        <dbReference type="Proteomes" id="UP000529446"/>
    </source>
</evidence>
<accession>A0A7X1CXY6</accession>
<dbReference type="SUPFAM" id="SSF101386">
    <property type="entry name" value="all-alpha NTP pyrophosphatases"/>
    <property type="match status" value="1"/>
</dbReference>
<dbReference type="Pfam" id="PF08761">
    <property type="entry name" value="dUTPase_2"/>
    <property type="match status" value="1"/>
</dbReference>
<evidence type="ECO:0000313" key="1">
    <source>
        <dbReference type="EMBL" id="MBC2115716.1"/>
    </source>
</evidence>
<dbReference type="PIRSF" id="PIRSF030140">
    <property type="entry name" value="UCP030140"/>
    <property type="match status" value="1"/>
</dbReference>
<gene>
    <name evidence="1" type="ORF">HCB06_03705</name>
</gene>
<organism evidence="1 2">
    <name type="scientific">Listeria booriae</name>
    <dbReference type="NCBI Taxonomy" id="1552123"/>
    <lineage>
        <taxon>Bacteria</taxon>
        <taxon>Bacillati</taxon>
        <taxon>Bacillota</taxon>
        <taxon>Bacilli</taxon>
        <taxon>Bacillales</taxon>
        <taxon>Listeriaceae</taxon>
        <taxon>Listeria</taxon>
    </lineage>
</organism>
<dbReference type="EMBL" id="JAARXI010000002">
    <property type="protein sequence ID" value="MBC2115716.1"/>
    <property type="molecule type" value="Genomic_DNA"/>
</dbReference>
<name>A0A7X1CXY6_9LIST</name>
<dbReference type="Gene3D" id="1.10.4010.10">
    <property type="entry name" value="Type II deoxyuridine triphosphatase"/>
    <property type="match status" value="1"/>
</dbReference>
<reference evidence="1 2" key="1">
    <citation type="submission" date="2020-03" db="EMBL/GenBank/DDBJ databases">
        <title>Soil Listeria distribution.</title>
        <authorList>
            <person name="Liao J."/>
            <person name="Wiedmann M."/>
        </authorList>
    </citation>
    <scope>NUCLEOTIDE SEQUENCE [LARGE SCALE GENOMIC DNA]</scope>
    <source>
        <strain evidence="1 2">FSL L7-0360</strain>
    </source>
</reference>
<dbReference type="Proteomes" id="UP000529446">
    <property type="component" value="Unassembled WGS sequence"/>
</dbReference>
<sequence>MNIENMLARQSEVDAKIMEKCELTLNELSSNLTLALCVELAELANEFQSFKHWKHDKVIDEARVKEELADCIAFSLAIINLYDVKDLDKTLVININEAEAENKDSKITYALSTAIRISSDISRCGDVMDVLLILLNLAVNTLNMSETDVEQAYMDKAQINIERQENGY</sequence>
<protein>
    <submittedName>
        <fullName evidence="1">Uncharacterized protein</fullName>
    </submittedName>
</protein>
<dbReference type="AlphaFoldDB" id="A0A7X1CXY6"/>
<comment type="caution">
    <text evidence="1">The sequence shown here is derived from an EMBL/GenBank/DDBJ whole genome shotgun (WGS) entry which is preliminary data.</text>
</comment>
<dbReference type="InterPro" id="IPR016947">
    <property type="entry name" value="UCP030140"/>
</dbReference>
<proteinExistence type="predicted"/>